<comment type="caution">
    <text evidence="10">The sequence shown here is derived from an EMBL/GenBank/DDBJ whole genome shotgun (WGS) entry which is preliminary data.</text>
</comment>
<evidence type="ECO:0000259" key="9">
    <source>
        <dbReference type="Pfam" id="PF01035"/>
    </source>
</evidence>
<evidence type="ECO:0000256" key="8">
    <source>
        <dbReference type="ARBA" id="ARBA00049348"/>
    </source>
</evidence>
<keyword evidence="5 10" id="KW-0808">Transferase</keyword>
<name>A0A0G0W819_UNCC2</name>
<dbReference type="NCBIfam" id="TIGR00589">
    <property type="entry name" value="ogt"/>
    <property type="match status" value="1"/>
</dbReference>
<dbReference type="PROSITE" id="PS00374">
    <property type="entry name" value="MGMT"/>
    <property type="match status" value="1"/>
</dbReference>
<dbReference type="AlphaFoldDB" id="A0A0G0W819"/>
<comment type="similarity">
    <text evidence="2">Belongs to the MGMT family.</text>
</comment>
<dbReference type="InterPro" id="IPR001497">
    <property type="entry name" value="MethylDNA_cys_MeTrfase_AS"/>
</dbReference>
<keyword evidence="6" id="KW-0227">DNA damage</keyword>
<keyword evidence="4 10" id="KW-0489">Methyltransferase</keyword>
<dbReference type="GO" id="GO:0006281">
    <property type="term" value="P:DNA repair"/>
    <property type="evidence" value="ECO:0007669"/>
    <property type="project" value="UniProtKB-KW"/>
</dbReference>
<dbReference type="Proteomes" id="UP000033869">
    <property type="component" value="Unassembled WGS sequence"/>
</dbReference>
<dbReference type="EC" id="2.1.1.63" evidence="3"/>
<feature type="domain" description="Methylated-DNA-[protein]-cysteine S-methyltransferase DNA binding" evidence="9">
    <location>
        <begin position="85"/>
        <end position="164"/>
    </location>
</feature>
<dbReference type="CDD" id="cd06445">
    <property type="entry name" value="ATase"/>
    <property type="match status" value="1"/>
</dbReference>
<reference evidence="10 11" key="1">
    <citation type="journal article" date="2015" name="Nature">
        <title>rRNA introns, odd ribosomes, and small enigmatic genomes across a large radiation of phyla.</title>
        <authorList>
            <person name="Brown C.T."/>
            <person name="Hug L.A."/>
            <person name="Thomas B.C."/>
            <person name="Sharon I."/>
            <person name="Castelle C.J."/>
            <person name="Singh A."/>
            <person name="Wilkins M.J."/>
            <person name="Williams K.H."/>
            <person name="Banfield J.F."/>
        </authorList>
    </citation>
    <scope>NUCLEOTIDE SEQUENCE [LARGE SCALE GENOMIC DNA]</scope>
</reference>
<evidence type="ECO:0000256" key="4">
    <source>
        <dbReference type="ARBA" id="ARBA00022603"/>
    </source>
</evidence>
<comment type="catalytic activity">
    <reaction evidence="1">
        <text>a 4-O-methyl-thymidine in DNA + L-cysteinyl-[protein] = a thymidine in DNA + S-methyl-L-cysteinyl-[protein]</text>
        <dbReference type="Rhea" id="RHEA:53428"/>
        <dbReference type="Rhea" id="RHEA-COMP:10131"/>
        <dbReference type="Rhea" id="RHEA-COMP:10132"/>
        <dbReference type="Rhea" id="RHEA-COMP:13555"/>
        <dbReference type="Rhea" id="RHEA-COMP:13556"/>
        <dbReference type="ChEBI" id="CHEBI:29950"/>
        <dbReference type="ChEBI" id="CHEBI:82612"/>
        <dbReference type="ChEBI" id="CHEBI:137386"/>
        <dbReference type="ChEBI" id="CHEBI:137387"/>
        <dbReference type="EC" id="2.1.1.63"/>
    </reaction>
</comment>
<organism evidence="10 11">
    <name type="scientific">candidate division CPR2 bacterium GW2011_GWC1_41_48</name>
    <dbReference type="NCBI Taxonomy" id="1618344"/>
    <lineage>
        <taxon>Bacteria</taxon>
        <taxon>Bacteria division CPR2</taxon>
    </lineage>
</organism>
<evidence type="ECO:0000256" key="2">
    <source>
        <dbReference type="ARBA" id="ARBA00008711"/>
    </source>
</evidence>
<evidence type="ECO:0000313" key="11">
    <source>
        <dbReference type="Proteomes" id="UP000033869"/>
    </source>
</evidence>
<evidence type="ECO:0000256" key="7">
    <source>
        <dbReference type="ARBA" id="ARBA00023204"/>
    </source>
</evidence>
<keyword evidence="7" id="KW-0234">DNA repair</keyword>
<dbReference type="InterPro" id="IPR036217">
    <property type="entry name" value="MethylDNA_cys_MeTrfase_DNAb"/>
</dbReference>
<evidence type="ECO:0000256" key="1">
    <source>
        <dbReference type="ARBA" id="ARBA00001286"/>
    </source>
</evidence>
<dbReference type="FunFam" id="1.10.10.10:FF:000214">
    <property type="entry name" value="Methylated-DNA--protein-cysteine methyltransferase"/>
    <property type="match status" value="1"/>
</dbReference>
<dbReference type="Pfam" id="PF01035">
    <property type="entry name" value="DNA_binding_1"/>
    <property type="match status" value="1"/>
</dbReference>
<proteinExistence type="inferred from homology"/>
<evidence type="ECO:0000313" key="10">
    <source>
        <dbReference type="EMBL" id="KKS09125.1"/>
    </source>
</evidence>
<evidence type="ECO:0000256" key="6">
    <source>
        <dbReference type="ARBA" id="ARBA00022763"/>
    </source>
</evidence>
<protein>
    <recommendedName>
        <fullName evidence="3">methylated-DNA--[protein]-cysteine S-methyltransferase</fullName>
        <ecNumber evidence="3">2.1.1.63</ecNumber>
    </recommendedName>
</protein>
<dbReference type="GO" id="GO:0032259">
    <property type="term" value="P:methylation"/>
    <property type="evidence" value="ECO:0007669"/>
    <property type="project" value="UniProtKB-KW"/>
</dbReference>
<dbReference type="PANTHER" id="PTHR10815">
    <property type="entry name" value="METHYLATED-DNA--PROTEIN-CYSTEINE METHYLTRANSFERASE"/>
    <property type="match status" value="1"/>
</dbReference>
<dbReference type="InterPro" id="IPR036388">
    <property type="entry name" value="WH-like_DNA-bd_sf"/>
</dbReference>
<dbReference type="EMBL" id="LCBL01000003">
    <property type="protein sequence ID" value="KKS09125.1"/>
    <property type="molecule type" value="Genomic_DNA"/>
</dbReference>
<evidence type="ECO:0000256" key="5">
    <source>
        <dbReference type="ARBA" id="ARBA00022679"/>
    </source>
</evidence>
<dbReference type="GO" id="GO:0003908">
    <property type="term" value="F:methylated-DNA-[protein]-cysteine S-methyltransferase activity"/>
    <property type="evidence" value="ECO:0007669"/>
    <property type="project" value="UniProtKB-EC"/>
</dbReference>
<sequence>MTVYNIYKTKWGGGAVLFRDQKLVGLLFPEKNRSYLEAQIYERFGEVTFSKDVGNELCNKLSNYFKGQKADFLDIKIDLDWATDLEKQIYQNLRKVPAGITVSYRELAIMCGKPNGARAVGNAMAKNRIPVVIPCHRVLKSDGSLGGWSGKTRWKEMLLKIEGVK</sequence>
<dbReference type="Gene3D" id="1.10.10.10">
    <property type="entry name" value="Winged helix-like DNA-binding domain superfamily/Winged helix DNA-binding domain"/>
    <property type="match status" value="1"/>
</dbReference>
<dbReference type="InterPro" id="IPR014048">
    <property type="entry name" value="MethylDNA_cys_MeTrfase_DNA-bd"/>
</dbReference>
<gene>
    <name evidence="10" type="ORF">UU65_C0003G0180</name>
</gene>
<evidence type="ECO:0000256" key="3">
    <source>
        <dbReference type="ARBA" id="ARBA00011918"/>
    </source>
</evidence>
<dbReference type="PANTHER" id="PTHR10815:SF13">
    <property type="entry name" value="METHYLATED-DNA--PROTEIN-CYSTEINE METHYLTRANSFERASE"/>
    <property type="match status" value="1"/>
</dbReference>
<accession>A0A0G0W819</accession>
<dbReference type="SUPFAM" id="SSF46767">
    <property type="entry name" value="Methylated DNA-protein cysteine methyltransferase, C-terminal domain"/>
    <property type="match status" value="1"/>
</dbReference>
<comment type="catalytic activity">
    <reaction evidence="8">
        <text>a 6-O-methyl-2'-deoxyguanosine in DNA + L-cysteinyl-[protein] = S-methyl-L-cysteinyl-[protein] + a 2'-deoxyguanosine in DNA</text>
        <dbReference type="Rhea" id="RHEA:24000"/>
        <dbReference type="Rhea" id="RHEA-COMP:10131"/>
        <dbReference type="Rhea" id="RHEA-COMP:10132"/>
        <dbReference type="Rhea" id="RHEA-COMP:11367"/>
        <dbReference type="Rhea" id="RHEA-COMP:11368"/>
        <dbReference type="ChEBI" id="CHEBI:29950"/>
        <dbReference type="ChEBI" id="CHEBI:82612"/>
        <dbReference type="ChEBI" id="CHEBI:85445"/>
        <dbReference type="ChEBI" id="CHEBI:85448"/>
        <dbReference type="EC" id="2.1.1.63"/>
    </reaction>
</comment>